<evidence type="ECO:0000256" key="1">
    <source>
        <dbReference type="ARBA" id="ARBA00011900"/>
    </source>
</evidence>
<dbReference type="STRING" id="311333.SAMN05421664_2734"/>
<dbReference type="SUPFAM" id="SSF53335">
    <property type="entry name" value="S-adenosyl-L-methionine-dependent methyltransferases"/>
    <property type="match status" value="1"/>
</dbReference>
<dbReference type="InterPro" id="IPR047939">
    <property type="entry name" value="BREX_1_PglX"/>
</dbReference>
<dbReference type="PANTHER" id="PTHR33841:SF1">
    <property type="entry name" value="DNA METHYLTRANSFERASE A"/>
    <property type="match status" value="1"/>
</dbReference>
<reference evidence="8" key="1">
    <citation type="submission" date="2016-10" db="EMBL/GenBank/DDBJ databases">
        <authorList>
            <person name="Varghese N."/>
            <person name="Submissions S."/>
        </authorList>
    </citation>
    <scope>NUCLEOTIDE SEQUENCE [LARGE SCALE GENOMIC DNA]</scope>
    <source>
        <strain evidence="8">DSM 17072</strain>
    </source>
</reference>
<evidence type="ECO:0000313" key="7">
    <source>
        <dbReference type="EMBL" id="SDQ82305.1"/>
    </source>
</evidence>
<evidence type="ECO:0000256" key="2">
    <source>
        <dbReference type="ARBA" id="ARBA00022603"/>
    </source>
</evidence>
<dbReference type="RefSeq" id="WP_089756259.1">
    <property type="nucleotide sequence ID" value="NZ_FNKL01000003.1"/>
</dbReference>
<dbReference type="NCBIfam" id="NF033452">
    <property type="entry name" value="BREX_1_MTaseX"/>
    <property type="match status" value="1"/>
</dbReference>
<dbReference type="PANTHER" id="PTHR33841">
    <property type="entry name" value="DNA METHYLTRANSFERASE YEEA-RELATED"/>
    <property type="match status" value="1"/>
</dbReference>
<feature type="domain" description="Type II methyltransferase M.TaqI-like" evidence="6">
    <location>
        <begin position="342"/>
        <end position="572"/>
    </location>
</feature>
<dbReference type="Proteomes" id="UP000199627">
    <property type="component" value="Unassembled WGS sequence"/>
</dbReference>
<evidence type="ECO:0000313" key="8">
    <source>
        <dbReference type="Proteomes" id="UP000199627"/>
    </source>
</evidence>
<keyword evidence="4" id="KW-0949">S-adenosyl-L-methionine</keyword>
<evidence type="ECO:0000256" key="3">
    <source>
        <dbReference type="ARBA" id="ARBA00022679"/>
    </source>
</evidence>
<keyword evidence="3" id="KW-0808">Transferase</keyword>
<proteinExistence type="predicted"/>
<evidence type="ECO:0000256" key="5">
    <source>
        <dbReference type="ARBA" id="ARBA00047942"/>
    </source>
</evidence>
<organism evidence="7 8">
    <name type="scientific">Chryseobacterium soldanellicola</name>
    <dbReference type="NCBI Taxonomy" id="311333"/>
    <lineage>
        <taxon>Bacteria</taxon>
        <taxon>Pseudomonadati</taxon>
        <taxon>Bacteroidota</taxon>
        <taxon>Flavobacteriia</taxon>
        <taxon>Flavobacteriales</taxon>
        <taxon>Weeksellaceae</taxon>
        <taxon>Chryseobacterium group</taxon>
        <taxon>Chryseobacterium</taxon>
    </lineage>
</organism>
<evidence type="ECO:0000259" key="6">
    <source>
        <dbReference type="Pfam" id="PF07669"/>
    </source>
</evidence>
<gene>
    <name evidence="7" type="ORF">SAMN05421664_2734</name>
</gene>
<dbReference type="EC" id="2.1.1.72" evidence="1"/>
<dbReference type="InterPro" id="IPR011639">
    <property type="entry name" value="MethylTrfase_TaqI-like_dom"/>
</dbReference>
<evidence type="ECO:0000256" key="4">
    <source>
        <dbReference type="ARBA" id="ARBA00022691"/>
    </source>
</evidence>
<comment type="catalytic activity">
    <reaction evidence="5">
        <text>a 2'-deoxyadenosine in DNA + S-adenosyl-L-methionine = an N(6)-methyl-2'-deoxyadenosine in DNA + S-adenosyl-L-homocysteine + H(+)</text>
        <dbReference type="Rhea" id="RHEA:15197"/>
        <dbReference type="Rhea" id="RHEA-COMP:12418"/>
        <dbReference type="Rhea" id="RHEA-COMP:12419"/>
        <dbReference type="ChEBI" id="CHEBI:15378"/>
        <dbReference type="ChEBI" id="CHEBI:57856"/>
        <dbReference type="ChEBI" id="CHEBI:59789"/>
        <dbReference type="ChEBI" id="CHEBI:90615"/>
        <dbReference type="ChEBI" id="CHEBI:90616"/>
        <dbReference type="EC" id="2.1.1.72"/>
    </reaction>
</comment>
<dbReference type="GO" id="GO:0006304">
    <property type="term" value="P:DNA modification"/>
    <property type="evidence" value="ECO:0007669"/>
    <property type="project" value="InterPro"/>
</dbReference>
<name>A0A1H1E0N0_9FLAO</name>
<dbReference type="OrthoDB" id="32195at2"/>
<dbReference type="AlphaFoldDB" id="A0A1H1E0N0"/>
<dbReference type="GO" id="GO:0009007">
    <property type="term" value="F:site-specific DNA-methyltransferase (adenine-specific) activity"/>
    <property type="evidence" value="ECO:0007669"/>
    <property type="project" value="UniProtKB-EC"/>
</dbReference>
<protein>
    <recommendedName>
        <fullName evidence="1">site-specific DNA-methyltransferase (adenine-specific)</fullName>
        <ecNumber evidence="1">2.1.1.72</ecNumber>
    </recommendedName>
</protein>
<dbReference type="GO" id="GO:0003676">
    <property type="term" value="F:nucleic acid binding"/>
    <property type="evidence" value="ECO:0007669"/>
    <property type="project" value="InterPro"/>
</dbReference>
<dbReference type="Gene3D" id="3.40.50.150">
    <property type="entry name" value="Vaccinia Virus protein VP39"/>
    <property type="match status" value="1"/>
</dbReference>
<sequence length="1190" mass="135949">MNTNKIKSFAKQARIQLYKGVANQLLFWGFDDKGAVTAEPEAIPGGFTFRGAVYNDVTSVPKWKKLKEKIQKSKESVKDVTEEAAYTWFNRLAAIKILEENNFIDRVLRFQDGSLVPMILQQAKAGQHAVTNAAQKASLQEALLQNDDEKAFAILITQYCNTHPLLKEVFGHLDDYTEILIPNDLLTADGFVAMLNDEANISAEDFTHVELIGWLYQFYIADRKDEVFKGFKANKKARAEDIPAATQIFTPKWIVNYMVENTVGKIYLDYEENSELKSQMKYLVENETNGNSPLIDDINQLTLIDPACGSGHILVTGFEWLYKMYREQGYGAKQAVESILKNNLYGLDLDDRAMQLSRFAILLKAAQQLETAARGEGKTLLGNTLAVLPHVYAFPEEHGFVSEDIATFTNNKYVKEIYQTIDQLRQGKNIGSALKLSLPEEAIAVLKQQYQTWQQKSQAGTLDLEQQAIWTYLKDYVEVALVLTQQYAAVVANPPYMGQKSMNGTLKDYLVKNYPNSKSDLFAVFMEQMMCFVKDNARMGCITMESWMFLSSYENLRKSIIEKYSIVGLGHFGWHILGIAFGTAMLVLEKSKKVKIGEYSYLTIDDVDRIPNIPFEFPKKNNGRFARIPQTNFEKIPGSPIAYWVSEREQNIYSEGKLLGSSAFPRKGLDTGENDLFLKLWTEVSLKNSSVFSLNKNLKWFPYNKGGGYRKWYGNREYLINWKNDGEEIKSRLILEKKKPTIRNQSFYFREGFTWSTISSGGFSTRFSPIGSLFDNGGCTLFANDNIEYFAGLTNSLIAKRYLEFLAPTLNFQPGDISKILLIESPKDLSDVKNYVSDAISISKTDWDSRETSWDFEQNPLLAQQQASLSLAYQTWQGKVSQEFFQLHSNEEELNRIFIGIYGLQDELTPEVALKDITILQDELKADELTQLEPAYRVGEAVVLPVQKEMVISQLLSYLVGCMLGRYRLDKKGLHIAYPNPTEEELANYEVSEAALPFTMQIDEDAILPLMGAACAFPDDAVKRTEDILHRIYGEESHTQNLNFIDDALGMKLDKWMTEKFWPYHISGTQYKKKPIYWLFSSNPKKPQTAAFRVLVYMHRMDGYTVQKIMRNYLHPHQEYLRNQYEVFKENEANLSKPELKTFESLQKQMIELKEYNEVLKQLADLQITFDLDDGVTVNYAKFAGAVAVI</sequence>
<dbReference type="Pfam" id="PF07669">
    <property type="entry name" value="Eco57I"/>
    <property type="match status" value="1"/>
</dbReference>
<dbReference type="EMBL" id="FNKL01000003">
    <property type="protein sequence ID" value="SDQ82305.1"/>
    <property type="molecule type" value="Genomic_DNA"/>
</dbReference>
<dbReference type="InterPro" id="IPR029063">
    <property type="entry name" value="SAM-dependent_MTases_sf"/>
</dbReference>
<dbReference type="PROSITE" id="PS00092">
    <property type="entry name" value="N6_MTASE"/>
    <property type="match status" value="1"/>
</dbReference>
<dbReference type="PRINTS" id="PR00507">
    <property type="entry name" value="N12N6MTFRASE"/>
</dbReference>
<dbReference type="GO" id="GO:0032259">
    <property type="term" value="P:methylation"/>
    <property type="evidence" value="ECO:0007669"/>
    <property type="project" value="UniProtKB-KW"/>
</dbReference>
<accession>A0A1H1E0N0</accession>
<dbReference type="InterPro" id="IPR050953">
    <property type="entry name" value="N4_N6_ade-DNA_methylase"/>
</dbReference>
<keyword evidence="8" id="KW-1185">Reference proteome</keyword>
<dbReference type="InterPro" id="IPR002052">
    <property type="entry name" value="DNA_methylase_N6_adenine_CS"/>
</dbReference>
<keyword evidence="2 7" id="KW-0489">Methyltransferase</keyword>